<sequence>MLHACNVFFYQCDYAFCLFSHSCTHLKSVIALYKLLTPDKIMAEQEFTLIDEDFFPSFEDLPEDADDDLDLRYYDDSTHIGYPIKHWCLLVEIVRHIPYLRPMYIVKDRDDHEFLAAFYLDRDVQFPPNHPSWHKWLAPGNVMAIMYAHKRAFMDGQVGVRIEDVDSVKACFELNPKQRLSYNRGLKLPLSIFPHTLQSLYKSRSSFDLQECQVADWKPRHRRECATAKQIAEWSTRDWTDFEDFWSD</sequence>
<reference evidence="1 2" key="1">
    <citation type="journal article" date="2018" name="Evol. Lett.">
        <title>Horizontal gene cluster transfer increased hallucinogenic mushroom diversity.</title>
        <authorList>
            <person name="Reynolds H.T."/>
            <person name="Vijayakumar V."/>
            <person name="Gluck-Thaler E."/>
            <person name="Korotkin H.B."/>
            <person name="Matheny P.B."/>
            <person name="Slot J.C."/>
        </authorList>
    </citation>
    <scope>NUCLEOTIDE SEQUENCE [LARGE SCALE GENOMIC DNA]</scope>
    <source>
        <strain evidence="1 2">2629</strain>
    </source>
</reference>
<dbReference type="Proteomes" id="UP000284842">
    <property type="component" value="Unassembled WGS sequence"/>
</dbReference>
<dbReference type="EMBL" id="NHTK01001155">
    <property type="protein sequence ID" value="PPR02681.1"/>
    <property type="molecule type" value="Genomic_DNA"/>
</dbReference>
<evidence type="ECO:0000313" key="1">
    <source>
        <dbReference type="EMBL" id="PPR02681.1"/>
    </source>
</evidence>
<dbReference type="InParanoid" id="A0A409YI27"/>
<protein>
    <submittedName>
        <fullName evidence="1">Uncharacterized protein</fullName>
    </submittedName>
</protein>
<gene>
    <name evidence="1" type="ORF">CVT24_002103</name>
</gene>
<proteinExistence type="predicted"/>
<accession>A0A409YI27</accession>
<dbReference type="OrthoDB" id="265717at2759"/>
<dbReference type="AlphaFoldDB" id="A0A409YI27"/>
<evidence type="ECO:0000313" key="2">
    <source>
        <dbReference type="Proteomes" id="UP000284842"/>
    </source>
</evidence>
<comment type="caution">
    <text evidence="1">The sequence shown here is derived from an EMBL/GenBank/DDBJ whole genome shotgun (WGS) entry which is preliminary data.</text>
</comment>
<name>A0A409YI27_9AGAR</name>
<keyword evidence="2" id="KW-1185">Reference proteome</keyword>
<organism evidence="1 2">
    <name type="scientific">Panaeolus cyanescens</name>
    <dbReference type="NCBI Taxonomy" id="181874"/>
    <lineage>
        <taxon>Eukaryota</taxon>
        <taxon>Fungi</taxon>
        <taxon>Dikarya</taxon>
        <taxon>Basidiomycota</taxon>
        <taxon>Agaricomycotina</taxon>
        <taxon>Agaricomycetes</taxon>
        <taxon>Agaricomycetidae</taxon>
        <taxon>Agaricales</taxon>
        <taxon>Agaricineae</taxon>
        <taxon>Galeropsidaceae</taxon>
        <taxon>Panaeolus</taxon>
    </lineage>
</organism>
<dbReference type="STRING" id="181874.A0A409YI27"/>